<evidence type="ECO:0000256" key="4">
    <source>
        <dbReference type="ARBA" id="ARBA00022801"/>
    </source>
</evidence>
<proteinExistence type="inferred from homology"/>
<evidence type="ECO:0000256" key="6">
    <source>
        <dbReference type="RuleBase" id="RU003567"/>
    </source>
</evidence>
<dbReference type="InterPro" id="IPR001907">
    <property type="entry name" value="ClpP"/>
</dbReference>
<sequence length="246" mass="26507">MKIPKLLQLARDNASGAKPLRAEAGEGEATIYLHGVIGGWWGDIDATEFAKTLNAIKAETIHLRINSPGGDVFDARAMMTAIRQHSAKVIGHVDGLAASAATDVCMACDEVEITKGAFFMIHNAWTVAIGNKADMRETADLLEKVDGAITADYQARTGQKADQVKAWMDAETWFSAEEALEHGFVDRIVEAAGKKATASNTWNLGAYQNAPKALTEPQSPAVDDAKVQALRNDLERRFSLIEATPA</sequence>
<comment type="caution">
    <text evidence="7">The sequence shown here is derived from an EMBL/GenBank/DDBJ whole genome shotgun (WGS) entry which is preliminary data.</text>
</comment>
<dbReference type="GO" id="GO:0051117">
    <property type="term" value="F:ATPase binding"/>
    <property type="evidence" value="ECO:0007669"/>
    <property type="project" value="TreeGrafter"/>
</dbReference>
<comment type="similarity">
    <text evidence="1 6">Belongs to the peptidase S14 family.</text>
</comment>
<accession>A0A2N8KEH1</accession>
<dbReference type="GO" id="GO:0004176">
    <property type="term" value="F:ATP-dependent peptidase activity"/>
    <property type="evidence" value="ECO:0007669"/>
    <property type="project" value="InterPro"/>
</dbReference>
<dbReference type="Pfam" id="PF00574">
    <property type="entry name" value="CLP_protease"/>
    <property type="match status" value="1"/>
</dbReference>
<protein>
    <recommendedName>
        <fullName evidence="6">ATP-dependent Clp protease proteolytic subunit</fullName>
    </recommendedName>
</protein>
<dbReference type="InterPro" id="IPR029045">
    <property type="entry name" value="ClpP/crotonase-like_dom_sf"/>
</dbReference>
<dbReference type="GO" id="GO:0006515">
    <property type="term" value="P:protein quality control for misfolded or incompletely synthesized proteins"/>
    <property type="evidence" value="ECO:0007669"/>
    <property type="project" value="TreeGrafter"/>
</dbReference>
<evidence type="ECO:0000256" key="5">
    <source>
        <dbReference type="ARBA" id="ARBA00022825"/>
    </source>
</evidence>
<dbReference type="GO" id="GO:0009368">
    <property type="term" value="C:endopeptidase Clp complex"/>
    <property type="evidence" value="ECO:0007669"/>
    <property type="project" value="TreeGrafter"/>
</dbReference>
<dbReference type="RefSeq" id="WP_102774918.1">
    <property type="nucleotide sequence ID" value="NZ_POQS01000006.1"/>
</dbReference>
<organism evidence="7 8">
    <name type="scientific">Achromobacter pulmonis</name>
    <dbReference type="NCBI Taxonomy" id="1389932"/>
    <lineage>
        <taxon>Bacteria</taxon>
        <taxon>Pseudomonadati</taxon>
        <taxon>Pseudomonadota</taxon>
        <taxon>Betaproteobacteria</taxon>
        <taxon>Burkholderiales</taxon>
        <taxon>Alcaligenaceae</taxon>
        <taxon>Achromobacter</taxon>
    </lineage>
</organism>
<keyword evidence="4" id="KW-0378">Hydrolase</keyword>
<name>A0A2N8KEH1_9BURK</name>
<dbReference type="InterPro" id="IPR023562">
    <property type="entry name" value="ClpP/TepA"/>
</dbReference>
<dbReference type="Proteomes" id="UP000235994">
    <property type="component" value="Unassembled WGS sequence"/>
</dbReference>
<gene>
    <name evidence="7" type="ORF">C1I89_23875</name>
</gene>
<evidence type="ECO:0000256" key="2">
    <source>
        <dbReference type="ARBA" id="ARBA00022490"/>
    </source>
</evidence>
<evidence type="ECO:0000256" key="1">
    <source>
        <dbReference type="ARBA" id="ARBA00007039"/>
    </source>
</evidence>
<reference evidence="7 8" key="1">
    <citation type="submission" date="2018-01" db="EMBL/GenBank/DDBJ databases">
        <title>The draft genome of an aniline degradation strain ANB-1.</title>
        <authorList>
            <person name="Zhang L."/>
            <person name="Jiang J."/>
        </authorList>
    </citation>
    <scope>NUCLEOTIDE SEQUENCE [LARGE SCALE GENOMIC DNA]</scope>
    <source>
        <strain evidence="7 8">ANB-1</strain>
    </source>
</reference>
<dbReference type="PANTHER" id="PTHR10381:SF70">
    <property type="entry name" value="ATP-DEPENDENT CLP PROTEASE PROTEOLYTIC SUBUNIT"/>
    <property type="match status" value="1"/>
</dbReference>
<dbReference type="AlphaFoldDB" id="A0A2N8KEH1"/>
<evidence type="ECO:0000313" key="8">
    <source>
        <dbReference type="Proteomes" id="UP000235994"/>
    </source>
</evidence>
<dbReference type="GO" id="GO:0004252">
    <property type="term" value="F:serine-type endopeptidase activity"/>
    <property type="evidence" value="ECO:0007669"/>
    <property type="project" value="InterPro"/>
</dbReference>
<keyword evidence="5" id="KW-0720">Serine protease</keyword>
<keyword evidence="3" id="KW-0645">Protease</keyword>
<dbReference type="NCBIfam" id="NF045542">
    <property type="entry name" value="Clp_rel_HeadMat"/>
    <property type="match status" value="1"/>
</dbReference>
<dbReference type="PRINTS" id="PR00127">
    <property type="entry name" value="CLPPROTEASEP"/>
</dbReference>
<keyword evidence="8" id="KW-1185">Reference proteome</keyword>
<dbReference type="EMBL" id="POQS01000006">
    <property type="protein sequence ID" value="PND31845.1"/>
    <property type="molecule type" value="Genomic_DNA"/>
</dbReference>
<keyword evidence="2" id="KW-0963">Cytoplasm</keyword>
<dbReference type="Gene3D" id="3.90.226.10">
    <property type="entry name" value="2-enoyl-CoA Hydratase, Chain A, domain 1"/>
    <property type="match status" value="1"/>
</dbReference>
<evidence type="ECO:0000256" key="3">
    <source>
        <dbReference type="ARBA" id="ARBA00022670"/>
    </source>
</evidence>
<dbReference type="CDD" id="cd07016">
    <property type="entry name" value="S14_ClpP_1"/>
    <property type="match status" value="1"/>
</dbReference>
<evidence type="ECO:0000313" key="7">
    <source>
        <dbReference type="EMBL" id="PND31845.1"/>
    </source>
</evidence>
<dbReference type="SUPFAM" id="SSF52096">
    <property type="entry name" value="ClpP/crotonase"/>
    <property type="match status" value="1"/>
</dbReference>
<dbReference type="PANTHER" id="PTHR10381">
    <property type="entry name" value="ATP-DEPENDENT CLP PROTEASE PROTEOLYTIC SUBUNIT"/>
    <property type="match status" value="1"/>
</dbReference>